<dbReference type="PROSITE" id="PS00070">
    <property type="entry name" value="ALDEHYDE_DEHYDR_CYS"/>
    <property type="match status" value="1"/>
</dbReference>
<keyword evidence="3" id="KW-0520">NAD</keyword>
<dbReference type="AlphaFoldDB" id="A0A1C3K6V9"/>
<evidence type="ECO:0000259" key="6">
    <source>
        <dbReference type="Pfam" id="PF00171"/>
    </source>
</evidence>
<evidence type="ECO:0000313" key="7">
    <source>
        <dbReference type="EMBL" id="SBT27184.1"/>
    </source>
</evidence>
<dbReference type="EC" id="1.2.1.3" evidence="7"/>
<dbReference type="InterPro" id="IPR029510">
    <property type="entry name" value="Ald_DH_CS_GLU"/>
</dbReference>
<dbReference type="Proteomes" id="UP000078558">
    <property type="component" value="Chromosome I"/>
</dbReference>
<evidence type="ECO:0000256" key="2">
    <source>
        <dbReference type="ARBA" id="ARBA00023002"/>
    </source>
</evidence>
<dbReference type="CDD" id="cd07150">
    <property type="entry name" value="ALDH_VaniDH_like"/>
    <property type="match status" value="1"/>
</dbReference>
<protein>
    <submittedName>
        <fullName evidence="7">Aldehyde dehydrogenase</fullName>
        <ecNumber evidence="7">1.2.1.3</ecNumber>
    </submittedName>
</protein>
<gene>
    <name evidence="7" type="ORF">ODI_03291</name>
    <name evidence="8" type="ORF">ODI_R0108</name>
</gene>
<feature type="active site" evidence="4">
    <location>
        <position position="259"/>
    </location>
</feature>
<keyword evidence="2 5" id="KW-0560">Oxidoreductase</keyword>
<dbReference type="InterPro" id="IPR016161">
    <property type="entry name" value="Ald_DH/histidinol_DH"/>
</dbReference>
<reference evidence="7 9" key="1">
    <citation type="submission" date="2016-06" db="EMBL/GenBank/DDBJ databases">
        <authorList>
            <person name="Kjaerup R.B."/>
            <person name="Dalgaard T.S."/>
            <person name="Juul-Madsen H.R."/>
        </authorList>
    </citation>
    <scope>NUCLEOTIDE SEQUENCE [LARGE SCALE GENOMIC DNA]</scope>
    <source>
        <strain evidence="7">Orrdi1</strain>
    </source>
</reference>
<dbReference type="FunFam" id="3.40.309.10:FF:000009">
    <property type="entry name" value="Aldehyde dehydrogenase A"/>
    <property type="match status" value="1"/>
</dbReference>
<evidence type="ECO:0000256" key="4">
    <source>
        <dbReference type="PROSITE-ProRule" id="PRU10007"/>
    </source>
</evidence>
<dbReference type="InterPro" id="IPR016160">
    <property type="entry name" value="Ald_DH_CS_CYS"/>
</dbReference>
<dbReference type="RefSeq" id="WP_197707129.1">
    <property type="nucleotide sequence ID" value="NZ_LT907988.1"/>
</dbReference>
<dbReference type="PANTHER" id="PTHR42986">
    <property type="entry name" value="BENZALDEHYDE DEHYDROGENASE YFMT"/>
    <property type="match status" value="1"/>
</dbReference>
<dbReference type="FunFam" id="3.40.605.10:FF:000007">
    <property type="entry name" value="NAD/NADP-dependent betaine aldehyde dehydrogenase"/>
    <property type="match status" value="1"/>
</dbReference>
<dbReference type="EMBL" id="FLRC01000052">
    <property type="protein sequence ID" value="SBT27184.1"/>
    <property type="molecule type" value="Genomic_DNA"/>
</dbReference>
<dbReference type="Gene3D" id="3.40.605.10">
    <property type="entry name" value="Aldehyde Dehydrogenase, Chain A, domain 1"/>
    <property type="match status" value="1"/>
</dbReference>
<evidence type="ECO:0000256" key="5">
    <source>
        <dbReference type="RuleBase" id="RU003345"/>
    </source>
</evidence>
<dbReference type="KEGG" id="odi:ODI_R0108"/>
<keyword evidence="9" id="KW-1185">Reference proteome</keyword>
<accession>A0A1C3K6V9</accession>
<sequence length="491" mass="52187">MNRIDTHLAASLAVQPMFIDGQWRPGGDAAAADDINPATGQAFARIAQASAQDVEDALASAHRARVAWAAMPAPEREALLLGAAEIIAQQADAIRDLIIEETGSVMLKAPWEVGYAIECLRVAAGCVRRPHGDTFPTSQPGQLSMTLRQPLGVVAGIAPFNSPFLLAMKKVAFALAAGNTFVLKPSELAPLSGLKIAEVFEAAGLPPGVLNVVPGSAEIVGQKLVSDPRVRLLTFTGSSRVGRLLAAEAGRHMKRVTLEMGGKSPLVVLRDADLDYAVDAAAFGIFYHQGQVCMASSRLIVEAPLYDAFCEKFVRKAHGIKVGDPRDPATIVGPLIRPSQCDFIARQLAESVAQGARILCGGTHDGPYFQPTVVADVTPDMPIYQEESFGPVTSILRAEDYEEALALANNTSAGLSSAIVTNDMQKAMDFALRAESGMVHINDATISDEPHIAFGGVKESGFGREGGMASIEEMTEVKWVTIQMGKRAFPF</sequence>
<reference evidence="8 9" key="2">
    <citation type="submission" date="2017-08" db="EMBL/GenBank/DDBJ databases">
        <authorList>
            <person name="de Groot N.N."/>
        </authorList>
    </citation>
    <scope>NUCLEOTIDE SEQUENCE [LARGE SCALE GENOMIC DNA]</scope>
    <source>
        <strain evidence="8">Orrdi1</strain>
    </source>
</reference>
<dbReference type="Gene3D" id="3.40.309.10">
    <property type="entry name" value="Aldehyde Dehydrogenase, Chain A, domain 2"/>
    <property type="match status" value="1"/>
</dbReference>
<dbReference type="GO" id="GO:0004029">
    <property type="term" value="F:aldehyde dehydrogenase (NAD+) activity"/>
    <property type="evidence" value="ECO:0007669"/>
    <property type="project" value="UniProtKB-EC"/>
</dbReference>
<evidence type="ECO:0000313" key="8">
    <source>
        <dbReference type="EMBL" id="SOE46063.1"/>
    </source>
</evidence>
<comment type="similarity">
    <text evidence="1 5">Belongs to the aldehyde dehydrogenase family.</text>
</comment>
<dbReference type="InterPro" id="IPR016162">
    <property type="entry name" value="Ald_DH_N"/>
</dbReference>
<dbReference type="SUPFAM" id="SSF53720">
    <property type="entry name" value="ALDH-like"/>
    <property type="match status" value="1"/>
</dbReference>
<organism evidence="7 9">
    <name type="scientific">Orrella dioscoreae</name>
    <dbReference type="NCBI Taxonomy" id="1851544"/>
    <lineage>
        <taxon>Bacteria</taxon>
        <taxon>Pseudomonadati</taxon>
        <taxon>Pseudomonadota</taxon>
        <taxon>Betaproteobacteria</taxon>
        <taxon>Burkholderiales</taxon>
        <taxon>Alcaligenaceae</taxon>
        <taxon>Orrella</taxon>
    </lineage>
</organism>
<evidence type="ECO:0000256" key="1">
    <source>
        <dbReference type="ARBA" id="ARBA00009986"/>
    </source>
</evidence>
<dbReference type="FunFam" id="3.40.605.10:FF:000026">
    <property type="entry name" value="Aldehyde dehydrogenase, putative"/>
    <property type="match status" value="1"/>
</dbReference>
<dbReference type="InterPro" id="IPR015590">
    <property type="entry name" value="Aldehyde_DH_dom"/>
</dbReference>
<feature type="domain" description="Aldehyde dehydrogenase" evidence="6">
    <location>
        <begin position="27"/>
        <end position="480"/>
    </location>
</feature>
<evidence type="ECO:0000313" key="9">
    <source>
        <dbReference type="Proteomes" id="UP000078558"/>
    </source>
</evidence>
<dbReference type="STRING" id="1851544.ODI_03291"/>
<dbReference type="InterPro" id="IPR016163">
    <property type="entry name" value="Ald_DH_C"/>
</dbReference>
<dbReference type="Pfam" id="PF00171">
    <property type="entry name" value="Aldedh"/>
    <property type="match status" value="1"/>
</dbReference>
<dbReference type="PROSITE" id="PS00687">
    <property type="entry name" value="ALDEHYDE_DEHYDR_GLU"/>
    <property type="match status" value="1"/>
</dbReference>
<dbReference type="PANTHER" id="PTHR42986:SF1">
    <property type="entry name" value="BENZALDEHYDE DEHYDROGENASE YFMT"/>
    <property type="match status" value="1"/>
</dbReference>
<proteinExistence type="inferred from homology"/>
<evidence type="ECO:0000256" key="3">
    <source>
        <dbReference type="ARBA" id="ARBA00023027"/>
    </source>
</evidence>
<dbReference type="EMBL" id="LT907988">
    <property type="protein sequence ID" value="SOE46063.1"/>
    <property type="molecule type" value="Genomic_DNA"/>
</dbReference>
<name>A0A1C3K6V9_9BURK</name>